<protein>
    <submittedName>
        <fullName evidence="1">Uncharacterized protein</fullName>
    </submittedName>
</protein>
<gene>
    <name evidence="1" type="ORF">METBISCDRAFT_23522</name>
</gene>
<dbReference type="AlphaFoldDB" id="A0A4P9ZBM7"/>
<reference evidence="2" key="1">
    <citation type="journal article" date="2018" name="Nat. Microbiol.">
        <title>Leveraging single-cell genomics to expand the fungal tree of life.</title>
        <authorList>
            <person name="Ahrendt S.R."/>
            <person name="Quandt C.A."/>
            <person name="Ciobanu D."/>
            <person name="Clum A."/>
            <person name="Salamov A."/>
            <person name="Andreopoulos B."/>
            <person name="Cheng J.F."/>
            <person name="Woyke T."/>
            <person name="Pelin A."/>
            <person name="Henrissat B."/>
            <person name="Reynolds N.K."/>
            <person name="Benny G.L."/>
            <person name="Smith M.E."/>
            <person name="James T.Y."/>
            <person name="Grigoriev I.V."/>
        </authorList>
    </citation>
    <scope>NUCLEOTIDE SEQUENCE [LARGE SCALE GENOMIC DNA]</scope>
    <source>
        <strain evidence="2">Baker2002</strain>
    </source>
</reference>
<accession>A0A4P9ZBM7</accession>
<dbReference type="PROSITE" id="PS51257">
    <property type="entry name" value="PROKAR_LIPOPROTEIN"/>
    <property type="match status" value="1"/>
</dbReference>
<name>A0A4P9ZBM7_9ASCO</name>
<evidence type="ECO:0000313" key="2">
    <source>
        <dbReference type="Proteomes" id="UP000268321"/>
    </source>
</evidence>
<dbReference type="EMBL" id="ML004463">
    <property type="protein sequence ID" value="RKP30244.1"/>
    <property type="molecule type" value="Genomic_DNA"/>
</dbReference>
<dbReference type="Proteomes" id="UP000268321">
    <property type="component" value="Unassembled WGS sequence"/>
</dbReference>
<proteinExistence type="predicted"/>
<organism evidence="1 2">
    <name type="scientific">Metschnikowia bicuspidata</name>
    <dbReference type="NCBI Taxonomy" id="27322"/>
    <lineage>
        <taxon>Eukaryota</taxon>
        <taxon>Fungi</taxon>
        <taxon>Dikarya</taxon>
        <taxon>Ascomycota</taxon>
        <taxon>Saccharomycotina</taxon>
        <taxon>Pichiomycetes</taxon>
        <taxon>Metschnikowiaceae</taxon>
        <taxon>Metschnikowia</taxon>
    </lineage>
</organism>
<evidence type="ECO:0000313" key="1">
    <source>
        <dbReference type="EMBL" id="RKP30244.1"/>
    </source>
</evidence>
<keyword evidence="2" id="KW-1185">Reference proteome</keyword>
<sequence length="121" mass="13415">MKSPVKSPASSNVSGSCGLCYKKTDQKRGAEGGAKALRDTNCGNILRVHRHLPLSELCALSISFHNLQMSCESCSAEGSRTLWPQMLKSNASEATVDKKAFFVTQVHERKLRYEKKRNKKS</sequence>